<dbReference type="InterPro" id="IPR001155">
    <property type="entry name" value="OxRdtase_FMN_N"/>
</dbReference>
<organism evidence="4 5">
    <name type="scientific">Schleiferilactobacillus perolens DSM 12744</name>
    <dbReference type="NCBI Taxonomy" id="1423792"/>
    <lineage>
        <taxon>Bacteria</taxon>
        <taxon>Bacillati</taxon>
        <taxon>Bacillota</taxon>
        <taxon>Bacilli</taxon>
        <taxon>Lactobacillales</taxon>
        <taxon>Lactobacillaceae</taxon>
        <taxon>Schleiferilactobacillus</taxon>
    </lineage>
</organism>
<evidence type="ECO:0000256" key="1">
    <source>
        <dbReference type="ARBA" id="ARBA00022630"/>
    </source>
</evidence>
<protein>
    <submittedName>
        <fullName evidence="4">NADH flavin oxidoreductase</fullName>
    </submittedName>
</protein>
<feature type="domain" description="NADH:flavin oxidoreductase/NADH oxidase N-terminal" evidence="3">
    <location>
        <begin position="8"/>
        <end position="336"/>
    </location>
</feature>
<accession>A0A0R1MTT4</accession>
<comment type="caution">
    <text evidence="4">The sequence shown here is derived from an EMBL/GenBank/DDBJ whole genome shotgun (WGS) entry which is preliminary data.</text>
</comment>
<keyword evidence="5" id="KW-1185">Reference proteome</keyword>
<dbReference type="Pfam" id="PF00724">
    <property type="entry name" value="Oxidored_FMN"/>
    <property type="match status" value="1"/>
</dbReference>
<proteinExistence type="predicted"/>
<dbReference type="OrthoDB" id="9772736at2"/>
<dbReference type="GO" id="GO:0016491">
    <property type="term" value="F:oxidoreductase activity"/>
    <property type="evidence" value="ECO:0007669"/>
    <property type="project" value="UniProtKB-KW"/>
</dbReference>
<dbReference type="InterPro" id="IPR051799">
    <property type="entry name" value="NADH_flavin_oxidoreductase"/>
</dbReference>
<dbReference type="Gene3D" id="3.20.20.70">
    <property type="entry name" value="Aldolase class I"/>
    <property type="match status" value="1"/>
</dbReference>
<name>A0A0R1MTT4_9LACO</name>
<dbReference type="PANTHER" id="PTHR43656:SF2">
    <property type="entry name" value="BINDING OXIDOREDUCTASE, PUTATIVE (AFU_ORTHOLOGUE AFUA_2G08260)-RELATED"/>
    <property type="match status" value="1"/>
</dbReference>
<sequence length="386" mass="41878">MTAYEFLKPLTFPKKGITAKNRITIPPMTEQMAFHDGTVTQDELHYYSLHTGGVGMYITAVANVNDLGKGFEGELSIAHDEDIPGLTRLANAIKQNGTLAIIQIFSAGRMTNSHVLRGHQPVSASAVAAPRAGYETPQALSGAAVEQTVEDFGAAVRRAILAGFDGVELHGANTYLLQQFFSPHSNRRTDEWGGSLENRMRFPVAVVDKAAETIARYADKPFLLGYRLSPEEVETPGITLNDTLALVETLVERPLDYLHVSQNNAWGTPLRDHSDHTIINQAIKRQLGGRLPMIVVGGIKTPAEAEKAAENFDFVALGHESLIEPNWVEKVEADNEDAIRYAVALSDLTELGIQPPFWQMILNVSGGPAGVPVVGETTNDAQSSGE</sequence>
<dbReference type="InterPro" id="IPR013785">
    <property type="entry name" value="Aldolase_TIM"/>
</dbReference>
<dbReference type="Proteomes" id="UP000051330">
    <property type="component" value="Unassembled WGS sequence"/>
</dbReference>
<dbReference type="EMBL" id="AZEC01000022">
    <property type="protein sequence ID" value="KRL08514.1"/>
    <property type="molecule type" value="Genomic_DNA"/>
</dbReference>
<evidence type="ECO:0000256" key="2">
    <source>
        <dbReference type="ARBA" id="ARBA00023002"/>
    </source>
</evidence>
<dbReference type="SUPFAM" id="SSF51395">
    <property type="entry name" value="FMN-linked oxidoreductases"/>
    <property type="match status" value="1"/>
</dbReference>
<dbReference type="RefSeq" id="WP_057822429.1">
    <property type="nucleotide sequence ID" value="NZ_AZEC01000022.1"/>
</dbReference>
<keyword evidence="2" id="KW-0560">Oxidoreductase</keyword>
<dbReference type="STRING" id="1423792.FD09_GL001615"/>
<evidence type="ECO:0000259" key="3">
    <source>
        <dbReference type="Pfam" id="PF00724"/>
    </source>
</evidence>
<dbReference type="PANTHER" id="PTHR43656">
    <property type="entry name" value="BINDING OXIDOREDUCTASE, PUTATIVE (AFU_ORTHOLOGUE AFUA_2G08260)-RELATED"/>
    <property type="match status" value="1"/>
</dbReference>
<gene>
    <name evidence="4" type="ORF">FD09_GL001615</name>
</gene>
<evidence type="ECO:0000313" key="4">
    <source>
        <dbReference type="EMBL" id="KRL08514.1"/>
    </source>
</evidence>
<reference evidence="4 5" key="1">
    <citation type="journal article" date="2015" name="Genome Announc.">
        <title>Expanding the biotechnology potential of lactobacilli through comparative genomics of 213 strains and associated genera.</title>
        <authorList>
            <person name="Sun Z."/>
            <person name="Harris H.M."/>
            <person name="McCann A."/>
            <person name="Guo C."/>
            <person name="Argimon S."/>
            <person name="Zhang W."/>
            <person name="Yang X."/>
            <person name="Jeffery I.B."/>
            <person name="Cooney J.C."/>
            <person name="Kagawa T.F."/>
            <person name="Liu W."/>
            <person name="Song Y."/>
            <person name="Salvetti E."/>
            <person name="Wrobel A."/>
            <person name="Rasinkangas P."/>
            <person name="Parkhill J."/>
            <person name="Rea M.C."/>
            <person name="O'Sullivan O."/>
            <person name="Ritari J."/>
            <person name="Douillard F.P."/>
            <person name="Paul Ross R."/>
            <person name="Yang R."/>
            <person name="Briner A.E."/>
            <person name="Felis G.E."/>
            <person name="de Vos W.M."/>
            <person name="Barrangou R."/>
            <person name="Klaenhammer T.R."/>
            <person name="Caufield P.W."/>
            <person name="Cui Y."/>
            <person name="Zhang H."/>
            <person name="O'Toole P.W."/>
        </authorList>
    </citation>
    <scope>NUCLEOTIDE SEQUENCE [LARGE SCALE GENOMIC DNA]</scope>
    <source>
        <strain evidence="4 5">DSM 12744</strain>
    </source>
</reference>
<dbReference type="CDD" id="cd04735">
    <property type="entry name" value="OYE_like_4_FMN"/>
    <property type="match status" value="1"/>
</dbReference>
<dbReference type="PATRIC" id="fig|1423792.3.peg.1636"/>
<evidence type="ECO:0000313" key="5">
    <source>
        <dbReference type="Proteomes" id="UP000051330"/>
    </source>
</evidence>
<dbReference type="AlphaFoldDB" id="A0A0R1MTT4"/>
<dbReference type="GO" id="GO:0010181">
    <property type="term" value="F:FMN binding"/>
    <property type="evidence" value="ECO:0007669"/>
    <property type="project" value="InterPro"/>
</dbReference>
<keyword evidence="1" id="KW-0285">Flavoprotein</keyword>